<dbReference type="InterPro" id="IPR002401">
    <property type="entry name" value="Cyt_P450_E_grp-I"/>
</dbReference>
<dbReference type="PRINTS" id="PR00385">
    <property type="entry name" value="P450"/>
</dbReference>
<dbReference type="SUPFAM" id="SSF48264">
    <property type="entry name" value="Cytochrome P450"/>
    <property type="match status" value="1"/>
</dbReference>
<dbReference type="GO" id="GO:0004497">
    <property type="term" value="F:monooxygenase activity"/>
    <property type="evidence" value="ECO:0007669"/>
    <property type="project" value="InterPro"/>
</dbReference>
<dbReference type="InterPro" id="IPR050121">
    <property type="entry name" value="Cytochrome_P450_monoxygenase"/>
</dbReference>
<gene>
    <name evidence="6" type="ORF">KHLLAP_LOCUS10875</name>
</gene>
<name>A0AAI8VTZ0_9PEZI</name>
<evidence type="ECO:0000313" key="7">
    <source>
        <dbReference type="Proteomes" id="UP001295740"/>
    </source>
</evidence>
<organism evidence="6 7">
    <name type="scientific">Anthostomella pinea</name>
    <dbReference type="NCBI Taxonomy" id="933095"/>
    <lineage>
        <taxon>Eukaryota</taxon>
        <taxon>Fungi</taxon>
        <taxon>Dikarya</taxon>
        <taxon>Ascomycota</taxon>
        <taxon>Pezizomycotina</taxon>
        <taxon>Sordariomycetes</taxon>
        <taxon>Xylariomycetidae</taxon>
        <taxon>Xylariales</taxon>
        <taxon>Xylariaceae</taxon>
        <taxon>Anthostomella</taxon>
    </lineage>
</organism>
<sequence length="604" mass="67784">MKSKRTFRHLTRPRYHHYFLLSTNQPKSSLIASESTQQYHRSGPQEYQHVRDLFLGCAVAYIAWSIACLETNVRKARSLKVPIVRLPIDSNNVFWIILQPHVWKFLDGLPFSWSSYPRFVRFSRRGWYFAERAEAHVQLGPVWALVSPIAINMHFADPDTIHDIVTRRGDFQRPAKELALLELYGPCISTAKWDDWPRHRKVMATPFNETIMKFVWEESVRQAKGMLHSWSSARSTGIPSYQKDTRTLSLNVLAATGFRRSYDFRGSAEPATDEIGSYRDSLQTVLDDIIPDAGTVPYPPHDARKRHMVEMLDKETTALQQGKPGSGTIMTSLVRAANMPHQGAATASDSDLRGAKKGLSADEVFGNLFVINFAGHDTTANTLAFAMLLLASRPDVQAWVASEIAYVTGDRPLEACDYNDLFPQLKRCRAVIYETLRLYPPVPALPSITSNGTQHLRIGDRTLYIPEGVNLTVNLRAMQVHPQYWSDGNVWQPSRWISNSAPIGSPSPSPDQLVREQFSEPSKSIFFPWGEGPQICPGKKFAEVEGVAVLASLFGGHRISAKKQSGESDEGALGRVDSCLNDVDLEMLLRLKDADQVTLVCEEA</sequence>
<keyword evidence="4 5" id="KW-0408">Iron</keyword>
<comment type="similarity">
    <text evidence="1">Belongs to the cytochrome P450 family.</text>
</comment>
<dbReference type="AlphaFoldDB" id="A0AAI8VTZ0"/>
<comment type="cofactor">
    <cofactor evidence="5">
        <name>heme</name>
        <dbReference type="ChEBI" id="CHEBI:30413"/>
    </cofactor>
</comment>
<reference evidence="6" key="1">
    <citation type="submission" date="2023-10" db="EMBL/GenBank/DDBJ databases">
        <authorList>
            <person name="Hackl T."/>
        </authorList>
    </citation>
    <scope>NUCLEOTIDE SEQUENCE</scope>
</reference>
<keyword evidence="7" id="KW-1185">Reference proteome</keyword>
<accession>A0AAI8VTZ0</accession>
<dbReference type="Gene3D" id="1.10.630.10">
    <property type="entry name" value="Cytochrome P450"/>
    <property type="match status" value="1"/>
</dbReference>
<dbReference type="InterPro" id="IPR036396">
    <property type="entry name" value="Cyt_P450_sf"/>
</dbReference>
<evidence type="ECO:0000256" key="2">
    <source>
        <dbReference type="ARBA" id="ARBA00022617"/>
    </source>
</evidence>
<evidence type="ECO:0000256" key="3">
    <source>
        <dbReference type="ARBA" id="ARBA00022723"/>
    </source>
</evidence>
<dbReference type="CDD" id="cd11070">
    <property type="entry name" value="CYP56-like"/>
    <property type="match status" value="1"/>
</dbReference>
<dbReference type="InterPro" id="IPR001128">
    <property type="entry name" value="Cyt_P450"/>
</dbReference>
<dbReference type="GO" id="GO:0005506">
    <property type="term" value="F:iron ion binding"/>
    <property type="evidence" value="ECO:0007669"/>
    <property type="project" value="InterPro"/>
</dbReference>
<keyword evidence="2 5" id="KW-0349">Heme</keyword>
<dbReference type="Proteomes" id="UP001295740">
    <property type="component" value="Unassembled WGS sequence"/>
</dbReference>
<dbReference type="GO" id="GO:0020037">
    <property type="term" value="F:heme binding"/>
    <property type="evidence" value="ECO:0007669"/>
    <property type="project" value="InterPro"/>
</dbReference>
<feature type="binding site" description="axial binding residue" evidence="5">
    <location>
        <position position="536"/>
    </location>
    <ligand>
        <name>heme</name>
        <dbReference type="ChEBI" id="CHEBI:30413"/>
    </ligand>
    <ligandPart>
        <name>Fe</name>
        <dbReference type="ChEBI" id="CHEBI:18248"/>
    </ligandPart>
</feature>
<protein>
    <submittedName>
        <fullName evidence="6">Uu.00g051100.m01.CDS01</fullName>
    </submittedName>
</protein>
<evidence type="ECO:0000256" key="5">
    <source>
        <dbReference type="PIRSR" id="PIRSR602401-1"/>
    </source>
</evidence>
<proteinExistence type="inferred from homology"/>
<dbReference type="PANTHER" id="PTHR24305">
    <property type="entry name" value="CYTOCHROME P450"/>
    <property type="match status" value="1"/>
</dbReference>
<keyword evidence="3 5" id="KW-0479">Metal-binding</keyword>
<comment type="caution">
    <text evidence="6">The sequence shown here is derived from an EMBL/GenBank/DDBJ whole genome shotgun (WGS) entry which is preliminary data.</text>
</comment>
<dbReference type="EMBL" id="CAUWAG010000014">
    <property type="protein sequence ID" value="CAJ2510407.1"/>
    <property type="molecule type" value="Genomic_DNA"/>
</dbReference>
<evidence type="ECO:0000256" key="4">
    <source>
        <dbReference type="ARBA" id="ARBA00023004"/>
    </source>
</evidence>
<dbReference type="GO" id="GO:0016705">
    <property type="term" value="F:oxidoreductase activity, acting on paired donors, with incorporation or reduction of molecular oxygen"/>
    <property type="evidence" value="ECO:0007669"/>
    <property type="project" value="InterPro"/>
</dbReference>
<dbReference type="PRINTS" id="PR00463">
    <property type="entry name" value="EP450I"/>
</dbReference>
<dbReference type="Pfam" id="PF00067">
    <property type="entry name" value="p450"/>
    <property type="match status" value="1"/>
</dbReference>
<evidence type="ECO:0000313" key="6">
    <source>
        <dbReference type="EMBL" id="CAJ2510407.1"/>
    </source>
</evidence>
<evidence type="ECO:0000256" key="1">
    <source>
        <dbReference type="ARBA" id="ARBA00010617"/>
    </source>
</evidence>
<dbReference type="PANTHER" id="PTHR24305:SF166">
    <property type="entry name" value="CYTOCHROME P450 12A4, MITOCHONDRIAL-RELATED"/>
    <property type="match status" value="1"/>
</dbReference>